<feature type="region of interest" description="Disordered" evidence="1">
    <location>
        <begin position="23"/>
        <end position="59"/>
    </location>
</feature>
<evidence type="ECO:0000313" key="2">
    <source>
        <dbReference type="EMBL" id="KAF2177277.1"/>
    </source>
</evidence>
<dbReference type="Proteomes" id="UP000800200">
    <property type="component" value="Unassembled WGS sequence"/>
</dbReference>
<dbReference type="OrthoDB" id="3439264at2759"/>
<reference evidence="2" key="1">
    <citation type="journal article" date="2020" name="Stud. Mycol.">
        <title>101 Dothideomycetes genomes: a test case for predicting lifestyles and emergence of pathogens.</title>
        <authorList>
            <person name="Haridas S."/>
            <person name="Albert R."/>
            <person name="Binder M."/>
            <person name="Bloem J."/>
            <person name="Labutti K."/>
            <person name="Salamov A."/>
            <person name="Andreopoulos B."/>
            <person name="Baker S."/>
            <person name="Barry K."/>
            <person name="Bills G."/>
            <person name="Bluhm B."/>
            <person name="Cannon C."/>
            <person name="Castanera R."/>
            <person name="Culley D."/>
            <person name="Daum C."/>
            <person name="Ezra D."/>
            <person name="Gonzalez J."/>
            <person name="Henrissat B."/>
            <person name="Kuo A."/>
            <person name="Liang C."/>
            <person name="Lipzen A."/>
            <person name="Lutzoni F."/>
            <person name="Magnuson J."/>
            <person name="Mondo S."/>
            <person name="Nolan M."/>
            <person name="Ohm R."/>
            <person name="Pangilinan J."/>
            <person name="Park H.-J."/>
            <person name="Ramirez L."/>
            <person name="Alfaro M."/>
            <person name="Sun H."/>
            <person name="Tritt A."/>
            <person name="Yoshinaga Y."/>
            <person name="Zwiers L.-H."/>
            <person name="Turgeon B."/>
            <person name="Goodwin S."/>
            <person name="Spatafora J."/>
            <person name="Crous P."/>
            <person name="Grigoriev I."/>
        </authorList>
    </citation>
    <scope>NUCLEOTIDE SEQUENCE</scope>
    <source>
        <strain evidence="2">CBS 207.26</strain>
    </source>
</reference>
<gene>
    <name evidence="2" type="ORF">K469DRAFT_697357</name>
</gene>
<evidence type="ECO:0000313" key="3">
    <source>
        <dbReference type="Proteomes" id="UP000800200"/>
    </source>
</evidence>
<sequence length="103" mass="11826">MAHQIVLWRDQITELKAANEVANRQKQRKRKRIQQGEVLTFKASSHSKKSRGNARADRVELTQRRCRNCGGTEHNAQTCQINKESTIESSNDEELEVDYSGVE</sequence>
<evidence type="ECO:0008006" key="4">
    <source>
        <dbReference type="Google" id="ProtNLM"/>
    </source>
</evidence>
<name>A0A6A6DCW3_9PEZI</name>
<evidence type="ECO:0000256" key="1">
    <source>
        <dbReference type="SAM" id="MobiDB-lite"/>
    </source>
</evidence>
<organism evidence="2 3">
    <name type="scientific">Zopfia rhizophila CBS 207.26</name>
    <dbReference type="NCBI Taxonomy" id="1314779"/>
    <lineage>
        <taxon>Eukaryota</taxon>
        <taxon>Fungi</taxon>
        <taxon>Dikarya</taxon>
        <taxon>Ascomycota</taxon>
        <taxon>Pezizomycotina</taxon>
        <taxon>Dothideomycetes</taxon>
        <taxon>Dothideomycetes incertae sedis</taxon>
        <taxon>Zopfiaceae</taxon>
        <taxon>Zopfia</taxon>
    </lineage>
</organism>
<dbReference type="AlphaFoldDB" id="A0A6A6DCW3"/>
<dbReference type="EMBL" id="ML994691">
    <property type="protein sequence ID" value="KAF2177277.1"/>
    <property type="molecule type" value="Genomic_DNA"/>
</dbReference>
<keyword evidence="3" id="KW-1185">Reference proteome</keyword>
<proteinExistence type="predicted"/>
<accession>A0A6A6DCW3</accession>
<protein>
    <recommendedName>
        <fullName evidence="4">CCHC-type domain-containing protein</fullName>
    </recommendedName>
</protein>
<feature type="region of interest" description="Disordered" evidence="1">
    <location>
        <begin position="82"/>
        <end position="103"/>
    </location>
</feature>